<accession>A0A2P7YMM5</accession>
<sequence>MSTADALIAVASTILSRAEGLLMTEMNKKGRKFKYVNDAFQRVQEEDKHLIIHPQDLDEGLSTILAYAILQGIDETLFERFPDVCLAIVGAAGEIEKNGWYEEEHSSVIPYKQLKFTYTSETRQQAMDFAKGVKEEHLQHAVVVLYCAKLCFFHTDHHIGNKLDDPYMREYVEQNFGGEAAQLPEVILALKSFVHWANIKGILWKLKVPHLDIDEGLRNKFSSFPDPPEELYDVVYKRYPSGTSKYLLIRKSLDIMADYDYAKVIPFPDGPEYDLHWIFDLCHKIESDPIRYHLRASLKRLCTNPVNLNDLSKEHKSQIQTLLSLVSIVLNVFRIEEGETLLLNLKIPQFGDDLIDEYEDYYNKLVDFLTKIDEYLSKGWGADDIVLRLYNSNTRNIHDEVNRMRDAFSEDYE</sequence>
<dbReference type="GeneID" id="36567010"/>
<gene>
    <name evidence="1" type="ORF">C7M61_003622</name>
</gene>
<dbReference type="EMBL" id="PYFQ01000009">
    <property type="protein sequence ID" value="PSK37195.1"/>
    <property type="molecule type" value="Genomic_DNA"/>
</dbReference>
<keyword evidence="2" id="KW-1185">Reference proteome</keyword>
<protein>
    <submittedName>
        <fullName evidence="1">Uncharacterized protein</fullName>
    </submittedName>
</protein>
<comment type="caution">
    <text evidence="1">The sequence shown here is derived from an EMBL/GenBank/DDBJ whole genome shotgun (WGS) entry which is preliminary data.</text>
</comment>
<dbReference type="Proteomes" id="UP000241107">
    <property type="component" value="Unassembled WGS sequence"/>
</dbReference>
<dbReference type="VEuPathDB" id="FungiDB:C7M61_003622"/>
<dbReference type="OrthoDB" id="4075408at2759"/>
<organism evidence="1 2">
    <name type="scientific">Candidozyma pseudohaemuli</name>
    <dbReference type="NCBI Taxonomy" id="418784"/>
    <lineage>
        <taxon>Eukaryota</taxon>
        <taxon>Fungi</taxon>
        <taxon>Dikarya</taxon>
        <taxon>Ascomycota</taxon>
        <taxon>Saccharomycotina</taxon>
        <taxon>Pichiomycetes</taxon>
        <taxon>Metschnikowiaceae</taxon>
        <taxon>Candidozyma</taxon>
    </lineage>
</organism>
<dbReference type="AlphaFoldDB" id="A0A2P7YMM5"/>
<evidence type="ECO:0000313" key="1">
    <source>
        <dbReference type="EMBL" id="PSK37195.1"/>
    </source>
</evidence>
<dbReference type="RefSeq" id="XP_024713046.1">
    <property type="nucleotide sequence ID" value="XM_024858959.1"/>
</dbReference>
<proteinExistence type="predicted"/>
<evidence type="ECO:0000313" key="2">
    <source>
        <dbReference type="Proteomes" id="UP000241107"/>
    </source>
</evidence>
<name>A0A2P7YMM5_9ASCO</name>
<reference evidence="1 2" key="1">
    <citation type="submission" date="2018-03" db="EMBL/GenBank/DDBJ databases">
        <title>Candida pseudohaemulonii genome assembly and annotation.</title>
        <authorList>
            <person name="Munoz J.F."/>
            <person name="Gade L.G."/>
            <person name="Chow N.A."/>
            <person name="Litvintseva A.P."/>
            <person name="Loparev V.N."/>
            <person name="Cuomo C.A."/>
        </authorList>
    </citation>
    <scope>NUCLEOTIDE SEQUENCE [LARGE SCALE GENOMIC DNA]</scope>
    <source>
        <strain evidence="1 2">B12108</strain>
    </source>
</reference>